<proteinExistence type="predicted"/>
<evidence type="ECO:0000313" key="4">
    <source>
        <dbReference type="Proteomes" id="UP000269721"/>
    </source>
</evidence>
<keyword evidence="4" id="KW-1185">Reference proteome</keyword>
<evidence type="ECO:0000256" key="1">
    <source>
        <dbReference type="SAM" id="MobiDB-lite"/>
    </source>
</evidence>
<dbReference type="AlphaFoldDB" id="A0A4P9W097"/>
<reference evidence="4" key="1">
    <citation type="journal article" date="2018" name="Nat. Microbiol.">
        <title>Leveraging single-cell genomics to expand the fungal tree of life.</title>
        <authorList>
            <person name="Ahrendt S.R."/>
            <person name="Quandt C.A."/>
            <person name="Ciobanu D."/>
            <person name="Clum A."/>
            <person name="Salamov A."/>
            <person name="Andreopoulos B."/>
            <person name="Cheng J.F."/>
            <person name="Woyke T."/>
            <person name="Pelin A."/>
            <person name="Henrissat B."/>
            <person name="Reynolds N.K."/>
            <person name="Benny G.L."/>
            <person name="Smith M.E."/>
            <person name="James T.Y."/>
            <person name="Grigoriev I.V."/>
        </authorList>
    </citation>
    <scope>NUCLEOTIDE SEQUENCE [LARGE SCALE GENOMIC DNA]</scope>
</reference>
<feature type="compositionally biased region" description="Low complexity" evidence="1">
    <location>
        <begin position="127"/>
        <end position="139"/>
    </location>
</feature>
<evidence type="ECO:0000256" key="2">
    <source>
        <dbReference type="SAM" id="SignalP"/>
    </source>
</evidence>
<name>A0A4P9W097_9FUNG</name>
<feature type="chain" id="PRO_5020803148" evidence="2">
    <location>
        <begin position="23"/>
        <end position="153"/>
    </location>
</feature>
<protein>
    <submittedName>
        <fullName evidence="3">Uncharacterized protein</fullName>
    </submittedName>
</protein>
<feature type="signal peptide" evidence="2">
    <location>
        <begin position="1"/>
        <end position="22"/>
    </location>
</feature>
<keyword evidence="2" id="KW-0732">Signal</keyword>
<dbReference type="OrthoDB" id="2120523at2759"/>
<gene>
    <name evidence="3" type="ORF">BDK51DRAFT_49527</name>
</gene>
<feature type="compositionally biased region" description="Basic residues" evidence="1">
    <location>
        <begin position="144"/>
        <end position="153"/>
    </location>
</feature>
<dbReference type="EMBL" id="ML000643">
    <property type="protein sequence ID" value="RKO83970.1"/>
    <property type="molecule type" value="Genomic_DNA"/>
</dbReference>
<accession>A0A4P9W097</accession>
<feature type="region of interest" description="Disordered" evidence="1">
    <location>
        <begin position="127"/>
        <end position="153"/>
    </location>
</feature>
<dbReference type="Proteomes" id="UP000269721">
    <property type="component" value="Unassembled WGS sequence"/>
</dbReference>
<organism evidence="3 4">
    <name type="scientific">Blyttiomyces helicus</name>
    <dbReference type="NCBI Taxonomy" id="388810"/>
    <lineage>
        <taxon>Eukaryota</taxon>
        <taxon>Fungi</taxon>
        <taxon>Fungi incertae sedis</taxon>
        <taxon>Chytridiomycota</taxon>
        <taxon>Chytridiomycota incertae sedis</taxon>
        <taxon>Chytridiomycetes</taxon>
        <taxon>Chytridiomycetes incertae sedis</taxon>
        <taxon>Blyttiomyces</taxon>
    </lineage>
</organism>
<sequence>MVAILKYFPLCFLSFWAGSANGLEDPRTTAIKAELVAFCNFVGDECGDISGAFVSTILAAAAKNDPCGRVEEAQALLDKFPTANGVVPLAQAMSHAPINVIPPAQLPGIDAPCATTLILPYKSVSTSLTSSSKSTSSSKNGRTEKKHKHRKHG</sequence>
<evidence type="ECO:0000313" key="3">
    <source>
        <dbReference type="EMBL" id="RKO83970.1"/>
    </source>
</evidence>